<dbReference type="InterPro" id="IPR007886">
    <property type="entry name" value="AlaDH/PNT_N"/>
</dbReference>
<comment type="caution">
    <text evidence="7">The sequence shown here is derived from an EMBL/GenBank/DDBJ whole genome shotgun (WGS) entry which is preliminary data.</text>
</comment>
<evidence type="ECO:0000259" key="6">
    <source>
        <dbReference type="SMART" id="SM01003"/>
    </source>
</evidence>
<evidence type="ECO:0000259" key="5">
    <source>
        <dbReference type="SMART" id="SM01002"/>
    </source>
</evidence>
<protein>
    <recommendedName>
        <fullName evidence="2 4">Alanine dehydrogenase</fullName>
        <ecNumber evidence="2 4">1.4.1.1</ecNumber>
    </recommendedName>
</protein>
<comment type="similarity">
    <text evidence="1 4">Belongs to the AlaDH/PNT family.</text>
</comment>
<gene>
    <name evidence="7" type="primary">ald</name>
    <name evidence="7" type="ORF">NP590_13915</name>
</gene>
<reference evidence="7 8" key="1">
    <citation type="submission" date="2022-07" db="EMBL/GenBank/DDBJ databases">
        <title>Methylomonas rivi sp. nov., Methylomonas rosea sp. nov., Methylomonas aureus sp. nov. and Methylomonas subterranea sp. nov., four novel methanotrophs isolated from a freshwater creek and the deep terrestrial subsurface.</title>
        <authorList>
            <person name="Abin C."/>
            <person name="Sankaranarayanan K."/>
            <person name="Garner C."/>
            <person name="Sindelar R."/>
            <person name="Kotary K."/>
            <person name="Garner R."/>
            <person name="Barclay S."/>
            <person name="Lawson P."/>
            <person name="Krumholz L."/>
        </authorList>
    </citation>
    <scope>NUCLEOTIDE SEQUENCE [LARGE SCALE GENOMIC DNA]</scope>
    <source>
        <strain evidence="7 8">SURF-2</strain>
    </source>
</reference>
<dbReference type="GO" id="GO:0000286">
    <property type="term" value="F:alanine dehydrogenase activity"/>
    <property type="evidence" value="ECO:0007669"/>
    <property type="project" value="UniProtKB-EC"/>
</dbReference>
<evidence type="ECO:0000256" key="4">
    <source>
        <dbReference type="PIRNR" id="PIRNR000183"/>
    </source>
</evidence>
<keyword evidence="3 4" id="KW-0560">Oxidoreductase</keyword>
<dbReference type="InterPro" id="IPR036291">
    <property type="entry name" value="NAD(P)-bd_dom_sf"/>
</dbReference>
<dbReference type="CDD" id="cd05305">
    <property type="entry name" value="L-AlaDH"/>
    <property type="match status" value="1"/>
</dbReference>
<feature type="domain" description="Alanine dehydrogenase/pyridine nucleotide transhydrogenase N-terminal" evidence="6">
    <location>
        <begin position="4"/>
        <end position="135"/>
    </location>
</feature>
<organism evidence="7 8">
    <name type="scientific">Methylomonas subterranea</name>
    <dbReference type="NCBI Taxonomy" id="2952225"/>
    <lineage>
        <taxon>Bacteria</taxon>
        <taxon>Pseudomonadati</taxon>
        <taxon>Pseudomonadota</taxon>
        <taxon>Gammaproteobacteria</taxon>
        <taxon>Methylococcales</taxon>
        <taxon>Methylococcaceae</taxon>
        <taxon>Methylomonas</taxon>
    </lineage>
</organism>
<evidence type="ECO:0000313" key="8">
    <source>
        <dbReference type="Proteomes" id="UP001524499"/>
    </source>
</evidence>
<evidence type="ECO:0000256" key="1">
    <source>
        <dbReference type="ARBA" id="ARBA00005689"/>
    </source>
</evidence>
<dbReference type="EMBL" id="JANIBJ010000026">
    <property type="protein sequence ID" value="MCQ8105206.1"/>
    <property type="molecule type" value="Genomic_DNA"/>
</dbReference>
<dbReference type="Pfam" id="PF01262">
    <property type="entry name" value="AlaDh_PNT_C"/>
    <property type="match status" value="1"/>
</dbReference>
<accession>A0ABT1TIA8</accession>
<dbReference type="SUPFAM" id="SSF51735">
    <property type="entry name" value="NAD(P)-binding Rossmann-fold domains"/>
    <property type="match status" value="1"/>
</dbReference>
<dbReference type="Pfam" id="PF05222">
    <property type="entry name" value="AlaDh_PNT_N"/>
    <property type="match status" value="1"/>
</dbReference>
<dbReference type="Proteomes" id="UP001524499">
    <property type="component" value="Unassembled WGS sequence"/>
</dbReference>
<evidence type="ECO:0000313" key="7">
    <source>
        <dbReference type="EMBL" id="MCQ8105206.1"/>
    </source>
</evidence>
<dbReference type="RefSeq" id="WP_256603117.1">
    <property type="nucleotide sequence ID" value="NZ_JANIBJ010000026.1"/>
</dbReference>
<comment type="catalytic activity">
    <reaction evidence="4">
        <text>L-alanine + NAD(+) + H2O = pyruvate + NH4(+) + NADH + H(+)</text>
        <dbReference type="Rhea" id="RHEA:18405"/>
        <dbReference type="ChEBI" id="CHEBI:15361"/>
        <dbReference type="ChEBI" id="CHEBI:15377"/>
        <dbReference type="ChEBI" id="CHEBI:15378"/>
        <dbReference type="ChEBI" id="CHEBI:28938"/>
        <dbReference type="ChEBI" id="CHEBI:57540"/>
        <dbReference type="ChEBI" id="CHEBI:57945"/>
        <dbReference type="ChEBI" id="CHEBI:57972"/>
        <dbReference type="EC" id="1.4.1.1"/>
    </reaction>
</comment>
<proteinExistence type="inferred from homology"/>
<dbReference type="PANTHER" id="PTHR42795:SF1">
    <property type="entry name" value="ALANINE DEHYDROGENASE"/>
    <property type="match status" value="1"/>
</dbReference>
<dbReference type="EC" id="1.4.1.1" evidence="2 4"/>
<name>A0ABT1TIA8_9GAMM</name>
<dbReference type="SUPFAM" id="SSF52283">
    <property type="entry name" value="Formate/glycerate dehydrogenase catalytic domain-like"/>
    <property type="match status" value="1"/>
</dbReference>
<feature type="domain" description="Alanine dehydrogenase/pyridine nucleotide transhydrogenase NAD(H)-binding" evidence="5">
    <location>
        <begin position="147"/>
        <end position="295"/>
    </location>
</feature>
<evidence type="ECO:0000256" key="3">
    <source>
        <dbReference type="ARBA" id="ARBA00023002"/>
    </source>
</evidence>
<keyword evidence="4" id="KW-0520">NAD</keyword>
<evidence type="ECO:0000256" key="2">
    <source>
        <dbReference type="ARBA" id="ARBA00012897"/>
    </source>
</evidence>
<dbReference type="SMART" id="SM01002">
    <property type="entry name" value="AlaDh_PNT_C"/>
    <property type="match status" value="1"/>
</dbReference>
<dbReference type="PANTHER" id="PTHR42795">
    <property type="entry name" value="ALANINE DEHYDROGENASE"/>
    <property type="match status" value="1"/>
</dbReference>
<dbReference type="InterPro" id="IPR008141">
    <property type="entry name" value="Ala_DH"/>
</dbReference>
<dbReference type="InterPro" id="IPR007698">
    <property type="entry name" value="AlaDH/PNT_NAD(H)-bd"/>
</dbReference>
<dbReference type="Gene3D" id="3.40.50.720">
    <property type="entry name" value="NAD(P)-binding Rossmann-like Domain"/>
    <property type="match status" value="2"/>
</dbReference>
<dbReference type="PIRSF" id="PIRSF000183">
    <property type="entry name" value="Alanine_dh"/>
    <property type="match status" value="1"/>
</dbReference>
<keyword evidence="8" id="KW-1185">Reference proteome</keyword>
<dbReference type="NCBIfam" id="TIGR00518">
    <property type="entry name" value="alaDH"/>
    <property type="match status" value="1"/>
</dbReference>
<dbReference type="SMART" id="SM01003">
    <property type="entry name" value="AlaDh_PNT_N"/>
    <property type="match status" value="1"/>
</dbReference>
<sequence>MKVGLIKEIKSEEYRVGLTPAGVATLVAQGHRVSVETSAGVGSGFSDRDYQRAGADIVSVEQAWDNELVIKVKEPVAAEYAYLKQQIVFTYFHLAGVPKALTEALLSGKTTAVAYETLEDEHGRLPLLAPMSAVAGNMAVQMGCHYLARCNGGKGVMLGSVLGKRHGHVLIIGDGVVGSHAARTAIGLGAHVTVAGLFPENAARLQREISIDIDFIVSEPAAIAEHVRKADLVVGAVLIHGARAAHVVTEAMVQTMQPGSVVVDVSIDQGGCIETAHATTHVAPVYEKHGVIHYCVSNMPGAFPRTSTMALTDATFPYVLKLANLGLAALDKEPGFAKALNTRGGFITCRPVAEALSLADRYKSYPELSAAA</sequence>